<sequence length="75" mass="8707">MEAKDKALELVDKAMGTLIFNIKQNIEADTITVSKILAINTVNEIIKEFGTLYKVPKETKYVSYWEWVKEEIEKL</sequence>
<name>A0ABR7JB93_9FLAO</name>
<accession>A0ABR7JB93</accession>
<evidence type="ECO:0000313" key="2">
    <source>
        <dbReference type="Proteomes" id="UP000629963"/>
    </source>
</evidence>
<keyword evidence="2" id="KW-1185">Reference proteome</keyword>
<gene>
    <name evidence="1" type="ORF">H8R23_15420</name>
</gene>
<dbReference type="Proteomes" id="UP000629963">
    <property type="component" value="Unassembled WGS sequence"/>
</dbReference>
<protein>
    <submittedName>
        <fullName evidence="1">Uncharacterized protein</fullName>
    </submittedName>
</protein>
<dbReference type="RefSeq" id="WP_187011297.1">
    <property type="nucleotide sequence ID" value="NZ_JACRUI010000006.1"/>
</dbReference>
<dbReference type="EMBL" id="JACRUJ010000006">
    <property type="protein sequence ID" value="MBC5842803.1"/>
    <property type="molecule type" value="Genomic_DNA"/>
</dbReference>
<proteinExistence type="predicted"/>
<comment type="caution">
    <text evidence="1">The sequence shown here is derived from an EMBL/GenBank/DDBJ whole genome shotgun (WGS) entry which is preliminary data.</text>
</comment>
<evidence type="ECO:0000313" key="1">
    <source>
        <dbReference type="EMBL" id="MBC5842803.1"/>
    </source>
</evidence>
<reference evidence="1 2" key="1">
    <citation type="submission" date="2020-08" db="EMBL/GenBank/DDBJ databases">
        <title>Description of novel Flavobacterium F-380 isolate.</title>
        <authorList>
            <person name="Saticioglu I.B."/>
            <person name="Duman M."/>
            <person name="Altun S."/>
        </authorList>
    </citation>
    <scope>NUCLEOTIDE SEQUENCE [LARGE SCALE GENOMIC DNA]</scope>
    <source>
        <strain evidence="1 2">F-380</strain>
    </source>
</reference>
<organism evidence="1 2">
    <name type="scientific">Flavobacterium kayseriense</name>
    <dbReference type="NCBI Taxonomy" id="2764714"/>
    <lineage>
        <taxon>Bacteria</taxon>
        <taxon>Pseudomonadati</taxon>
        <taxon>Bacteroidota</taxon>
        <taxon>Flavobacteriia</taxon>
        <taxon>Flavobacteriales</taxon>
        <taxon>Flavobacteriaceae</taxon>
        <taxon>Flavobacterium</taxon>
    </lineage>
</organism>